<evidence type="ECO:0000313" key="1">
    <source>
        <dbReference type="EnsemblPlants" id="EMT19003"/>
    </source>
</evidence>
<proteinExistence type="predicted"/>
<protein>
    <submittedName>
        <fullName evidence="1">Uncharacterized protein</fullName>
    </submittedName>
</protein>
<dbReference type="EnsemblPlants" id="EMT19003">
    <property type="protein sequence ID" value="EMT19003"/>
    <property type="gene ID" value="F775_18668"/>
</dbReference>
<sequence>MTGEFTRREGMSFRRAPMGRFKKRPLTRKVVMQSIQRMTLIGAHVQHILLALLLVYLVDVRNATTAEFFSSAATLSRSPSASLIGSYLCIHCPGLKEAGCGRAQKVFMEKDFLVLSIFFLPVLRGRHEHFVYKAIPVSSLCLLLGPYLFILTSSDLDVLPYDDDSLFVLAALCYSPIPWVLTSISPPPGSGFRGAKCHRWSYRSMLEHR</sequence>
<name>R7WB90_AEGTA</name>
<reference evidence="1" key="1">
    <citation type="submission" date="2015-06" db="UniProtKB">
        <authorList>
            <consortium name="EnsemblPlants"/>
        </authorList>
    </citation>
    <scope>IDENTIFICATION</scope>
</reference>
<dbReference type="AlphaFoldDB" id="R7WB90"/>
<organism evidence="1">
    <name type="scientific">Aegilops tauschii</name>
    <name type="common">Tausch's goatgrass</name>
    <name type="synonym">Aegilops squarrosa</name>
    <dbReference type="NCBI Taxonomy" id="37682"/>
    <lineage>
        <taxon>Eukaryota</taxon>
        <taxon>Viridiplantae</taxon>
        <taxon>Streptophyta</taxon>
        <taxon>Embryophyta</taxon>
        <taxon>Tracheophyta</taxon>
        <taxon>Spermatophyta</taxon>
        <taxon>Magnoliopsida</taxon>
        <taxon>Liliopsida</taxon>
        <taxon>Poales</taxon>
        <taxon>Poaceae</taxon>
        <taxon>BOP clade</taxon>
        <taxon>Pooideae</taxon>
        <taxon>Triticodae</taxon>
        <taxon>Triticeae</taxon>
        <taxon>Triticinae</taxon>
        <taxon>Aegilops</taxon>
    </lineage>
</organism>
<accession>R7WB90</accession>